<feature type="signal peptide" evidence="1">
    <location>
        <begin position="1"/>
        <end position="24"/>
    </location>
</feature>
<name>A0A2M8H979_9GAMM</name>
<dbReference type="InterPro" id="IPR005184">
    <property type="entry name" value="DUF306_Meta_HslJ"/>
</dbReference>
<sequence length="139" mass="15480">MPRFLLLLLALLLLSACSSTPVFVQQDLQHHHWVLDKLDGQPVPSGPDNRPDIEIGEHFTVNGIAGCNRYFGQGHLDGNRFWVTSLGSTAMACQPQLDQIEQAVLATLTEGATLSGSAEMLILKGKRHRLEYKLRDWVF</sequence>
<evidence type="ECO:0000259" key="2">
    <source>
        <dbReference type="Pfam" id="PF03724"/>
    </source>
</evidence>
<dbReference type="InterPro" id="IPR038670">
    <property type="entry name" value="HslJ-like_sf"/>
</dbReference>
<feature type="domain" description="DUF306" evidence="2">
    <location>
        <begin position="26"/>
        <end position="129"/>
    </location>
</feature>
<dbReference type="PROSITE" id="PS51257">
    <property type="entry name" value="PROKAR_LIPOPROTEIN"/>
    <property type="match status" value="1"/>
</dbReference>
<dbReference type="AlphaFoldDB" id="A0A2M8H979"/>
<dbReference type="Proteomes" id="UP000232060">
    <property type="component" value="Unassembled WGS sequence"/>
</dbReference>
<evidence type="ECO:0000313" key="3">
    <source>
        <dbReference type="EMBL" id="PJC93126.1"/>
    </source>
</evidence>
<feature type="chain" id="PRO_5014702131" evidence="1">
    <location>
        <begin position="25"/>
        <end position="139"/>
    </location>
</feature>
<gene>
    <name evidence="3" type="ORF">CUC44_10690</name>
</gene>
<dbReference type="InterPro" id="IPR053147">
    <property type="entry name" value="Hsp_HslJ-like"/>
</dbReference>
<dbReference type="Pfam" id="PF03724">
    <property type="entry name" value="META"/>
    <property type="match status" value="1"/>
</dbReference>
<evidence type="ECO:0000256" key="1">
    <source>
        <dbReference type="SAM" id="SignalP"/>
    </source>
</evidence>
<evidence type="ECO:0000313" key="4">
    <source>
        <dbReference type="Proteomes" id="UP000232060"/>
    </source>
</evidence>
<comment type="caution">
    <text evidence="3">The sequence shown here is derived from an EMBL/GenBank/DDBJ whole genome shotgun (WGS) entry which is preliminary data.</text>
</comment>
<organism evidence="3 4">
    <name type="scientific">Aeromonas lusitana</name>
    <dbReference type="NCBI Taxonomy" id="931529"/>
    <lineage>
        <taxon>Bacteria</taxon>
        <taxon>Pseudomonadati</taxon>
        <taxon>Pseudomonadota</taxon>
        <taxon>Gammaproteobacteria</taxon>
        <taxon>Aeromonadales</taxon>
        <taxon>Aeromonadaceae</taxon>
        <taxon>Aeromonas</taxon>
    </lineage>
</organism>
<accession>A0A2M8H979</accession>
<dbReference type="EMBL" id="PGCP01000015">
    <property type="protein sequence ID" value="PJC93126.1"/>
    <property type="molecule type" value="Genomic_DNA"/>
</dbReference>
<keyword evidence="1" id="KW-0732">Signal</keyword>
<dbReference type="PANTHER" id="PTHR35535">
    <property type="entry name" value="HEAT SHOCK PROTEIN HSLJ"/>
    <property type="match status" value="1"/>
</dbReference>
<reference evidence="3 4" key="1">
    <citation type="submission" date="2017-11" db="EMBL/GenBank/DDBJ databases">
        <title>Draft genome sequence of environmental isolate Aeromonas lusitania sp. nov. MDC 2473.</title>
        <authorList>
            <person name="Colston S.M."/>
            <person name="Navarro A."/>
            <person name="Martinez-Murcia A.J."/>
            <person name="Graf J."/>
        </authorList>
    </citation>
    <scope>NUCLEOTIDE SEQUENCE [LARGE SCALE GENOMIC DNA]</scope>
    <source>
        <strain evidence="3 4">MDC 2473</strain>
    </source>
</reference>
<keyword evidence="4" id="KW-1185">Reference proteome</keyword>
<dbReference type="OrthoDB" id="5600341at2"/>
<protein>
    <submittedName>
        <fullName evidence="3">Heat-shock protein HslJ</fullName>
    </submittedName>
</protein>
<dbReference type="RefSeq" id="WP_100859938.1">
    <property type="nucleotide sequence ID" value="NZ_PGCP01000015.1"/>
</dbReference>
<proteinExistence type="predicted"/>
<dbReference type="PANTHER" id="PTHR35535:SF1">
    <property type="entry name" value="HEAT SHOCK PROTEIN HSLJ"/>
    <property type="match status" value="1"/>
</dbReference>
<dbReference type="Gene3D" id="2.40.128.270">
    <property type="match status" value="1"/>
</dbReference>